<comment type="caution">
    <text evidence="1">The sequence shown here is derived from an EMBL/GenBank/DDBJ whole genome shotgun (WGS) entry which is preliminary data.</text>
</comment>
<name>A0A8T2U383_CERRI</name>
<proteinExistence type="predicted"/>
<dbReference type="PANTHER" id="PTHR13452:SF13">
    <property type="entry name" value="OS02G0672400 PROTEIN"/>
    <property type="match status" value="1"/>
</dbReference>
<organism evidence="1 2">
    <name type="scientific">Ceratopteris richardii</name>
    <name type="common">Triangle waterfern</name>
    <dbReference type="NCBI Taxonomy" id="49495"/>
    <lineage>
        <taxon>Eukaryota</taxon>
        <taxon>Viridiplantae</taxon>
        <taxon>Streptophyta</taxon>
        <taxon>Embryophyta</taxon>
        <taxon>Tracheophyta</taxon>
        <taxon>Polypodiopsida</taxon>
        <taxon>Polypodiidae</taxon>
        <taxon>Polypodiales</taxon>
        <taxon>Pteridineae</taxon>
        <taxon>Pteridaceae</taxon>
        <taxon>Parkerioideae</taxon>
        <taxon>Ceratopteris</taxon>
    </lineage>
</organism>
<accession>A0A8T2U383</accession>
<keyword evidence="2" id="KW-1185">Reference proteome</keyword>
<protein>
    <recommendedName>
        <fullName evidence="3">THUMP domain-containing protein</fullName>
    </recommendedName>
</protein>
<gene>
    <name evidence="1" type="ORF">KP509_10G088500</name>
</gene>
<dbReference type="OrthoDB" id="367221at2759"/>
<dbReference type="GO" id="GO:0006400">
    <property type="term" value="P:tRNA modification"/>
    <property type="evidence" value="ECO:0007669"/>
    <property type="project" value="InterPro"/>
</dbReference>
<dbReference type="InterPro" id="IPR040183">
    <property type="entry name" value="THUMPD1-like"/>
</dbReference>
<dbReference type="Proteomes" id="UP000825935">
    <property type="component" value="Chromosome 10"/>
</dbReference>
<dbReference type="EMBL" id="CM035415">
    <property type="protein sequence ID" value="KAH7428356.1"/>
    <property type="molecule type" value="Genomic_DNA"/>
</dbReference>
<dbReference type="AlphaFoldDB" id="A0A8T2U383"/>
<evidence type="ECO:0000313" key="2">
    <source>
        <dbReference type="Proteomes" id="UP000825935"/>
    </source>
</evidence>
<evidence type="ECO:0008006" key="3">
    <source>
        <dbReference type="Google" id="ProtNLM"/>
    </source>
</evidence>
<dbReference type="OMA" id="QPIKFAV"/>
<sequence length="365" mass="40873">MKPPWEQHASAAGLPRYSYHVLPSAHTLKGFLITCTLDREKSATKEAIEILSKHFACPDLFKCRGATELDDARKRVRLPCLENGHPHQEGCVALKIHQHWRDSTLDSSYCKQEEKSTHSTESVCQECEDYRESDNLSIVQSHPDQSDETYIQNNTVNLKRSRTEFESCKSEDKSGIFLFKMMQKGVISIFWEESRSDDPVIILTQVLADILIGSSSPPRWCQRMLPIQATCVYSRERLAALVTELVLKYLGKSLPTETQPLKYAVSFNRRGFEAKEAERAKAPETEVPDKMTCIHVVAAAVSSVALHTVVDLKTPEMVVILEFVPFAGPVTSPICGVAVLSGSLMTTKPRLSVKSLITAAHQEKR</sequence>
<dbReference type="GO" id="GO:0003723">
    <property type="term" value="F:RNA binding"/>
    <property type="evidence" value="ECO:0007669"/>
    <property type="project" value="InterPro"/>
</dbReference>
<reference evidence="1" key="1">
    <citation type="submission" date="2021-08" db="EMBL/GenBank/DDBJ databases">
        <title>WGS assembly of Ceratopteris richardii.</title>
        <authorList>
            <person name="Marchant D.B."/>
            <person name="Chen G."/>
            <person name="Jenkins J."/>
            <person name="Shu S."/>
            <person name="Leebens-Mack J."/>
            <person name="Grimwood J."/>
            <person name="Schmutz J."/>
            <person name="Soltis P."/>
            <person name="Soltis D."/>
            <person name="Chen Z.-H."/>
        </authorList>
    </citation>
    <scope>NUCLEOTIDE SEQUENCE</scope>
    <source>
        <strain evidence="1">Whitten #5841</strain>
        <tissue evidence="1">Leaf</tissue>
    </source>
</reference>
<evidence type="ECO:0000313" key="1">
    <source>
        <dbReference type="EMBL" id="KAH7428356.1"/>
    </source>
</evidence>
<dbReference type="PANTHER" id="PTHR13452">
    <property type="entry name" value="THUMP DOMAIN CONTAINING PROTEIN 1-RELATED"/>
    <property type="match status" value="1"/>
</dbReference>
<dbReference type="CDD" id="cd11717">
    <property type="entry name" value="THUMP_THUMPD1_like"/>
    <property type="match status" value="1"/>
</dbReference>